<evidence type="ECO:0000256" key="8">
    <source>
        <dbReference type="PROSITE-ProRule" id="PRU01360"/>
    </source>
</evidence>
<dbReference type="PROSITE" id="PS52016">
    <property type="entry name" value="TONB_DEPENDENT_REC_3"/>
    <property type="match status" value="1"/>
</dbReference>
<dbReference type="Pfam" id="PF07715">
    <property type="entry name" value="Plug"/>
    <property type="match status" value="1"/>
</dbReference>
<evidence type="ECO:0000259" key="11">
    <source>
        <dbReference type="Pfam" id="PF00593"/>
    </source>
</evidence>
<dbReference type="Gene3D" id="2.60.40.1120">
    <property type="entry name" value="Carboxypeptidase-like, regulatory domain"/>
    <property type="match status" value="1"/>
</dbReference>
<comment type="subcellular location">
    <subcellularLocation>
        <location evidence="1 8">Cell outer membrane</location>
        <topology evidence="1 8">Multi-pass membrane protein</topology>
    </subcellularLocation>
</comment>
<dbReference type="SUPFAM" id="SSF56935">
    <property type="entry name" value="Porins"/>
    <property type="match status" value="1"/>
</dbReference>
<evidence type="ECO:0000256" key="3">
    <source>
        <dbReference type="ARBA" id="ARBA00022452"/>
    </source>
</evidence>
<dbReference type="Pfam" id="PF13715">
    <property type="entry name" value="CarbopepD_reg_2"/>
    <property type="match status" value="1"/>
</dbReference>
<feature type="chain" id="PRO_5009098321" evidence="10">
    <location>
        <begin position="24"/>
        <end position="1030"/>
    </location>
</feature>
<evidence type="ECO:0000313" key="13">
    <source>
        <dbReference type="EMBL" id="AOM76152.1"/>
    </source>
</evidence>
<protein>
    <submittedName>
        <fullName evidence="13">SusC/RagA family TonB-linked outer membrane protein</fullName>
    </submittedName>
</protein>
<evidence type="ECO:0000256" key="6">
    <source>
        <dbReference type="ARBA" id="ARBA00023136"/>
    </source>
</evidence>
<evidence type="ECO:0000256" key="4">
    <source>
        <dbReference type="ARBA" id="ARBA00022692"/>
    </source>
</evidence>
<keyword evidence="10" id="KW-0732">Signal</keyword>
<dbReference type="Gene3D" id="2.40.170.20">
    <property type="entry name" value="TonB-dependent receptor, beta-barrel domain"/>
    <property type="match status" value="1"/>
</dbReference>
<dbReference type="Pfam" id="PF00593">
    <property type="entry name" value="TonB_dep_Rec_b-barrel"/>
    <property type="match status" value="1"/>
</dbReference>
<evidence type="ECO:0000256" key="7">
    <source>
        <dbReference type="ARBA" id="ARBA00023237"/>
    </source>
</evidence>
<gene>
    <name evidence="13" type="ORF">BFS30_02610</name>
</gene>
<organism evidence="13 14">
    <name type="scientific">Pedobacter steynii</name>
    <dbReference type="NCBI Taxonomy" id="430522"/>
    <lineage>
        <taxon>Bacteria</taxon>
        <taxon>Pseudomonadati</taxon>
        <taxon>Bacteroidota</taxon>
        <taxon>Sphingobacteriia</taxon>
        <taxon>Sphingobacteriales</taxon>
        <taxon>Sphingobacteriaceae</taxon>
        <taxon>Pedobacter</taxon>
    </lineage>
</organism>
<proteinExistence type="inferred from homology"/>
<dbReference type="NCBIfam" id="TIGR04057">
    <property type="entry name" value="SusC_RagA_signa"/>
    <property type="match status" value="1"/>
</dbReference>
<dbReference type="KEGG" id="psty:BFS30_02610"/>
<dbReference type="InterPro" id="IPR023997">
    <property type="entry name" value="TonB-dep_OMP_SusC/RagA_CS"/>
</dbReference>
<comment type="similarity">
    <text evidence="8 9">Belongs to the TonB-dependent receptor family.</text>
</comment>
<reference evidence="13 14" key="1">
    <citation type="submission" date="2016-08" db="EMBL/GenBank/DDBJ databases">
        <authorList>
            <person name="Seilhamer J.J."/>
        </authorList>
    </citation>
    <scope>NUCLEOTIDE SEQUENCE [LARGE SCALE GENOMIC DNA]</scope>
    <source>
        <strain evidence="13 14">DX4</strain>
    </source>
</reference>
<sequence>MKRSITLIFFVCCLLILPFITKAQELTVTGRVTEKADGKPLPGVTVTIQGSSKATSTDGSGKYAIVAPNGAKLEFRQLGMKAQVITVSGNTINVALESDETALSEIVVIGYGTQKKSLVTGAISSIKAEDLKTVSSGRIDQALQGRTAGVNVIPSSGAPGAGMSIRVRGAGSNRKSDPLYIVDGVRAGGIEFLDPSEVSNIEILKDAASAAIYGAEGANGVVIITTKSGKANTEVINYSFQYGSQSARNNVKPMNALQYQQYLAEAKLTGPTLAQAQAVGTGTNWVDEVFDTAPLQHHTLNFSGGSEKSTYLIGMNYFTQKGIIGSDKSKFDRVTVRINSDHKMKSWLNIGERLSYSNFTNRGISENTEYGSVVGSMLAYDPLTPVTYTGELPAHVKNALASNFPLVRDGKGNYYGISPYVQGEYGNPLAMIATTNSRTNQNKLVGNVFADVEPIAGLKFTTRFGIDAAFVRNHAWNPTSWYSSEKTTPIANGSDYQRNYFNWQWENYLTYNKKIGDHNFSVLAGTSAIKRMYNNIEGSYSGIFRNEDKWAYPEYVLEAKEKLSTFTGRYDASTLQSYYGRLMYDYKDKYLFAATLRYDGSSLFPSDRRWGTFPSVSAGWVMSKEDFYTSSISNVVNYAKLRASWGQNGSLSNVPIGSWQSFVGQGQKYTDAEGNFVLGAAPTNLLNPFLTWETSEQLDFGLDLSLFNSRVTLTADYFKKTTKDLITNGAAPFIAGNGLNDVNSGNVVNKGWEFELAYNNGRESAFKYEIALNLSALDNKVTKTNPLYPIITGAGVGTGWSATRFEKDLPLWYFYGYQTDGIFQNQAEIDKYIADNKLTGYAPKPGDPRFVDVNKDGAIGPTDQTNIGDAFPDFTYGARITMSYKGFDLLAFLQGSQGNDVLMGFVRNDRRTANKPDFFFNDRWNGEGSTNTFFSAGADAKSYNSDLMVFDGSFAKIRQLQLGYTLPNSFTKKISVQNVRMYVSLDDYFTFTKYKGLDPEGGNGGGNSIGIDRGVYPTPRKALFGLSFSF</sequence>
<feature type="domain" description="TonB-dependent receptor plug" evidence="12">
    <location>
        <begin position="118"/>
        <end position="221"/>
    </location>
</feature>
<evidence type="ECO:0000259" key="12">
    <source>
        <dbReference type="Pfam" id="PF07715"/>
    </source>
</evidence>
<dbReference type="GO" id="GO:0009279">
    <property type="term" value="C:cell outer membrane"/>
    <property type="evidence" value="ECO:0007669"/>
    <property type="project" value="UniProtKB-SubCell"/>
</dbReference>
<dbReference type="InterPro" id="IPR039426">
    <property type="entry name" value="TonB-dep_rcpt-like"/>
</dbReference>
<feature type="signal peptide" evidence="10">
    <location>
        <begin position="1"/>
        <end position="23"/>
    </location>
</feature>
<evidence type="ECO:0000256" key="1">
    <source>
        <dbReference type="ARBA" id="ARBA00004571"/>
    </source>
</evidence>
<dbReference type="OrthoDB" id="9768177at2"/>
<evidence type="ECO:0000313" key="14">
    <source>
        <dbReference type="Proteomes" id="UP000094313"/>
    </source>
</evidence>
<evidence type="ECO:0000256" key="10">
    <source>
        <dbReference type="SAM" id="SignalP"/>
    </source>
</evidence>
<dbReference type="NCBIfam" id="TIGR04056">
    <property type="entry name" value="OMP_RagA_SusC"/>
    <property type="match status" value="1"/>
</dbReference>
<accession>A0A1D7QBU3</accession>
<dbReference type="AlphaFoldDB" id="A0A1D7QBU3"/>
<keyword evidence="2 8" id="KW-0813">Transport</keyword>
<keyword evidence="7 8" id="KW-0998">Cell outer membrane</keyword>
<keyword evidence="5 9" id="KW-0798">TonB box</keyword>
<feature type="domain" description="TonB-dependent receptor-like beta-barrel" evidence="11">
    <location>
        <begin position="457"/>
        <end position="800"/>
    </location>
</feature>
<dbReference type="InterPro" id="IPR008969">
    <property type="entry name" value="CarboxyPept-like_regulatory"/>
</dbReference>
<evidence type="ECO:0000256" key="2">
    <source>
        <dbReference type="ARBA" id="ARBA00022448"/>
    </source>
</evidence>
<dbReference type="Gene3D" id="2.170.130.10">
    <property type="entry name" value="TonB-dependent receptor, plug domain"/>
    <property type="match status" value="1"/>
</dbReference>
<keyword evidence="4 8" id="KW-0812">Transmembrane</keyword>
<dbReference type="InterPro" id="IPR037066">
    <property type="entry name" value="Plug_dom_sf"/>
</dbReference>
<dbReference type="SUPFAM" id="SSF49464">
    <property type="entry name" value="Carboxypeptidase regulatory domain-like"/>
    <property type="match status" value="1"/>
</dbReference>
<evidence type="ECO:0000256" key="5">
    <source>
        <dbReference type="ARBA" id="ARBA00023077"/>
    </source>
</evidence>
<dbReference type="InterPro" id="IPR012910">
    <property type="entry name" value="Plug_dom"/>
</dbReference>
<dbReference type="RefSeq" id="WP_069377848.1">
    <property type="nucleotide sequence ID" value="NZ_CP017141.1"/>
</dbReference>
<keyword evidence="6 8" id="KW-0472">Membrane</keyword>
<name>A0A1D7QBU3_9SPHI</name>
<dbReference type="EMBL" id="CP017141">
    <property type="protein sequence ID" value="AOM76152.1"/>
    <property type="molecule type" value="Genomic_DNA"/>
</dbReference>
<evidence type="ECO:0000256" key="9">
    <source>
        <dbReference type="RuleBase" id="RU003357"/>
    </source>
</evidence>
<dbReference type="InterPro" id="IPR036942">
    <property type="entry name" value="Beta-barrel_TonB_sf"/>
</dbReference>
<keyword evidence="14" id="KW-1185">Reference proteome</keyword>
<keyword evidence="3 8" id="KW-1134">Transmembrane beta strand</keyword>
<dbReference type="Proteomes" id="UP000094313">
    <property type="component" value="Chromosome"/>
</dbReference>
<dbReference type="InterPro" id="IPR000531">
    <property type="entry name" value="Beta-barrel_TonB"/>
</dbReference>
<dbReference type="InterPro" id="IPR023996">
    <property type="entry name" value="TonB-dep_OMP_SusC/RagA"/>
</dbReference>